<proteinExistence type="predicted"/>
<feature type="transmembrane region" description="Helical" evidence="2">
    <location>
        <begin position="28"/>
        <end position="49"/>
    </location>
</feature>
<dbReference type="EMBL" id="BAAAKV010000103">
    <property type="protein sequence ID" value="GAA1199632.1"/>
    <property type="molecule type" value="Genomic_DNA"/>
</dbReference>
<reference evidence="3 4" key="1">
    <citation type="journal article" date="2019" name="Int. J. Syst. Evol. Microbiol.">
        <title>The Global Catalogue of Microorganisms (GCM) 10K type strain sequencing project: providing services to taxonomists for standard genome sequencing and annotation.</title>
        <authorList>
            <consortium name="The Broad Institute Genomics Platform"/>
            <consortium name="The Broad Institute Genome Sequencing Center for Infectious Disease"/>
            <person name="Wu L."/>
            <person name="Ma J."/>
        </authorList>
    </citation>
    <scope>NUCLEOTIDE SEQUENCE [LARGE SCALE GENOMIC DNA]</scope>
    <source>
        <strain evidence="3 4">JCM 12696</strain>
    </source>
</reference>
<feature type="compositionally biased region" description="Pro residues" evidence="1">
    <location>
        <begin position="1"/>
        <end position="21"/>
    </location>
</feature>
<evidence type="ECO:0000256" key="2">
    <source>
        <dbReference type="SAM" id="Phobius"/>
    </source>
</evidence>
<evidence type="ECO:0000313" key="3">
    <source>
        <dbReference type="EMBL" id="GAA1199632.1"/>
    </source>
</evidence>
<keyword evidence="2" id="KW-0812">Transmembrane</keyword>
<feature type="compositionally biased region" description="Acidic residues" evidence="1">
    <location>
        <begin position="66"/>
        <end position="86"/>
    </location>
</feature>
<keyword evidence="4" id="KW-1185">Reference proteome</keyword>
<accession>A0ABN1V9D7</accession>
<sequence>MSDATPPPMHDFPPPAPPPTPKKSRTNAVIIGSAAAVIAAVVATGIIVVQSGNDDSKPAATAEPSATDEDVTAADADEPTPEPTYEEVGVDSFTIDLRTTERQCFGSAGCNVTVEPELTYLGDSGAIDPDAVYEITYEVRGDQSGPVIETAELSDQTSLNYTPSLISTASAGTKVSVKITDVLARAY</sequence>
<name>A0ABN1V9D7_9ACTN</name>
<feature type="region of interest" description="Disordered" evidence="1">
    <location>
        <begin position="52"/>
        <end position="86"/>
    </location>
</feature>
<dbReference type="Proteomes" id="UP001501371">
    <property type="component" value="Unassembled WGS sequence"/>
</dbReference>
<keyword evidence="2" id="KW-0472">Membrane</keyword>
<gene>
    <name evidence="3" type="ORF">GCM10009654_65220</name>
</gene>
<evidence type="ECO:0000313" key="4">
    <source>
        <dbReference type="Proteomes" id="UP001501371"/>
    </source>
</evidence>
<evidence type="ECO:0000256" key="1">
    <source>
        <dbReference type="SAM" id="MobiDB-lite"/>
    </source>
</evidence>
<comment type="caution">
    <text evidence="3">The sequence shown here is derived from an EMBL/GenBank/DDBJ whole genome shotgun (WGS) entry which is preliminary data.</text>
</comment>
<keyword evidence="2" id="KW-1133">Transmembrane helix</keyword>
<protein>
    <submittedName>
        <fullName evidence="3">Uncharacterized protein</fullName>
    </submittedName>
</protein>
<feature type="region of interest" description="Disordered" evidence="1">
    <location>
        <begin position="1"/>
        <end position="25"/>
    </location>
</feature>
<organism evidence="3 4">
    <name type="scientific">Streptomyces hebeiensis</name>
    <dbReference type="NCBI Taxonomy" id="229486"/>
    <lineage>
        <taxon>Bacteria</taxon>
        <taxon>Bacillati</taxon>
        <taxon>Actinomycetota</taxon>
        <taxon>Actinomycetes</taxon>
        <taxon>Kitasatosporales</taxon>
        <taxon>Streptomycetaceae</taxon>
        <taxon>Streptomyces</taxon>
    </lineage>
</organism>
<dbReference type="RefSeq" id="WP_344284829.1">
    <property type="nucleotide sequence ID" value="NZ_BAAAKV010000103.1"/>
</dbReference>